<dbReference type="PANTHER" id="PTHR32123:SF13">
    <property type="entry name" value="BICAUDAL D-RELATED PROTEIN HOMOLOG"/>
    <property type="match status" value="1"/>
</dbReference>
<feature type="region of interest" description="Disordered" evidence="2">
    <location>
        <begin position="1"/>
        <end position="42"/>
    </location>
</feature>
<dbReference type="PANTHER" id="PTHR32123">
    <property type="entry name" value="BICD FAMILY-LIKE CARGO ADAPTER"/>
    <property type="match status" value="1"/>
</dbReference>
<name>A0A553NZW4_TIGCA</name>
<protein>
    <recommendedName>
        <fullName evidence="3">HAP1 N-terminal domain-containing protein</fullName>
    </recommendedName>
</protein>
<dbReference type="Pfam" id="PF04849">
    <property type="entry name" value="HAP1_N"/>
    <property type="match status" value="1"/>
</dbReference>
<organism evidence="4 5">
    <name type="scientific">Tigriopus californicus</name>
    <name type="common">Marine copepod</name>
    <dbReference type="NCBI Taxonomy" id="6832"/>
    <lineage>
        <taxon>Eukaryota</taxon>
        <taxon>Metazoa</taxon>
        <taxon>Ecdysozoa</taxon>
        <taxon>Arthropoda</taxon>
        <taxon>Crustacea</taxon>
        <taxon>Multicrustacea</taxon>
        <taxon>Hexanauplia</taxon>
        <taxon>Copepoda</taxon>
        <taxon>Harpacticoida</taxon>
        <taxon>Harpacticidae</taxon>
        <taxon>Tigriopus</taxon>
    </lineage>
</organism>
<sequence>MAKTDDDDHHRETGTRSHQMPPEKKAPGETDPSSSTIHQTSYGEHDLYTLLGEKENDLTLAAELGKALLEQNEELSRQNEIISEDFASKLESILSGDGALGHEEMKAQTLLTYFMV</sequence>
<feature type="domain" description="HAP1 N-terminal" evidence="3">
    <location>
        <begin position="48"/>
        <end position="95"/>
    </location>
</feature>
<proteinExistence type="predicted"/>
<dbReference type="InterPro" id="IPR006933">
    <property type="entry name" value="HAP1_N"/>
</dbReference>
<keyword evidence="1" id="KW-0175">Coiled coil</keyword>
<reference evidence="4 5" key="1">
    <citation type="journal article" date="2018" name="Nat. Ecol. Evol.">
        <title>Genomic signatures of mitonuclear coevolution across populations of Tigriopus californicus.</title>
        <authorList>
            <person name="Barreto F.S."/>
            <person name="Watson E.T."/>
            <person name="Lima T.G."/>
            <person name="Willett C.S."/>
            <person name="Edmands S."/>
            <person name="Li W."/>
            <person name="Burton R.S."/>
        </authorList>
    </citation>
    <scope>NUCLEOTIDE SEQUENCE [LARGE SCALE GENOMIC DNA]</scope>
    <source>
        <strain evidence="4 5">San Diego</strain>
    </source>
</reference>
<dbReference type="Proteomes" id="UP000318571">
    <property type="component" value="Chromosome 9"/>
</dbReference>
<evidence type="ECO:0000256" key="1">
    <source>
        <dbReference type="ARBA" id="ARBA00023054"/>
    </source>
</evidence>
<keyword evidence="5" id="KW-1185">Reference proteome</keyword>
<accession>A0A553NZW4</accession>
<evidence type="ECO:0000259" key="3">
    <source>
        <dbReference type="Pfam" id="PF04849"/>
    </source>
</evidence>
<feature type="compositionally biased region" description="Basic and acidic residues" evidence="2">
    <location>
        <begin position="1"/>
        <end position="28"/>
    </location>
</feature>
<comment type="caution">
    <text evidence="4">The sequence shown here is derived from an EMBL/GenBank/DDBJ whole genome shotgun (WGS) entry which is preliminary data.</text>
</comment>
<feature type="compositionally biased region" description="Polar residues" evidence="2">
    <location>
        <begin position="31"/>
        <end position="42"/>
    </location>
</feature>
<dbReference type="EMBL" id="VCGU01000009">
    <property type="protein sequence ID" value="TRY70902.1"/>
    <property type="molecule type" value="Genomic_DNA"/>
</dbReference>
<evidence type="ECO:0000313" key="4">
    <source>
        <dbReference type="EMBL" id="TRY70902.1"/>
    </source>
</evidence>
<dbReference type="AlphaFoldDB" id="A0A553NZW4"/>
<gene>
    <name evidence="4" type="ORF">TCAL_17250</name>
</gene>
<evidence type="ECO:0000256" key="2">
    <source>
        <dbReference type="SAM" id="MobiDB-lite"/>
    </source>
</evidence>
<dbReference type="InterPro" id="IPR051149">
    <property type="entry name" value="Spindly/BICDR_Dynein_Adapter"/>
</dbReference>
<evidence type="ECO:0000313" key="5">
    <source>
        <dbReference type="Proteomes" id="UP000318571"/>
    </source>
</evidence>